<organism evidence="2">
    <name type="scientific">Hexamita inflata</name>
    <dbReference type="NCBI Taxonomy" id="28002"/>
    <lineage>
        <taxon>Eukaryota</taxon>
        <taxon>Metamonada</taxon>
        <taxon>Diplomonadida</taxon>
        <taxon>Hexamitidae</taxon>
        <taxon>Hexamitinae</taxon>
        <taxon>Hexamita</taxon>
    </lineage>
</organism>
<reference evidence="2" key="1">
    <citation type="submission" date="2023-06" db="EMBL/GenBank/DDBJ databases">
        <authorList>
            <person name="Kurt Z."/>
        </authorList>
    </citation>
    <scope>NUCLEOTIDE SEQUENCE</scope>
</reference>
<feature type="transmembrane region" description="Helical" evidence="1">
    <location>
        <begin position="15"/>
        <end position="39"/>
    </location>
</feature>
<keyword evidence="1" id="KW-1133">Transmembrane helix</keyword>
<evidence type="ECO:0000313" key="2">
    <source>
        <dbReference type="EMBL" id="CAI9922934.1"/>
    </source>
</evidence>
<evidence type="ECO:0000313" key="4">
    <source>
        <dbReference type="Proteomes" id="UP001642409"/>
    </source>
</evidence>
<proteinExistence type="predicted"/>
<comment type="caution">
    <text evidence="2">The sequence shown here is derived from an EMBL/GenBank/DDBJ whole genome shotgun (WGS) entry which is preliminary data.</text>
</comment>
<keyword evidence="4" id="KW-1185">Reference proteome</keyword>
<protein>
    <submittedName>
        <fullName evidence="3">Hypothetical_protein</fullName>
    </submittedName>
</protein>
<reference evidence="3 4" key="2">
    <citation type="submission" date="2024-07" db="EMBL/GenBank/DDBJ databases">
        <authorList>
            <person name="Akdeniz Z."/>
        </authorList>
    </citation>
    <scope>NUCLEOTIDE SEQUENCE [LARGE SCALE GENOMIC DNA]</scope>
</reference>
<evidence type="ECO:0000313" key="3">
    <source>
        <dbReference type="EMBL" id="CAL6066520.1"/>
    </source>
</evidence>
<sequence>MESFEPVPAQKQQNITLIIILAIVFVFILFLFVITFLLCRKWRFKHQQLQIQKYKQSTLIFQENTSKCNSELSRISNELKLSACQSVYFDEFQKQPEEITRGTKQFPLQIKNLNTIKNYLSVSQLNNDKIETEVKKQQTDNNNQNQIQHNDLILFLTNQDLRLEQTRLKQQEPEQIENKLRLNYSIIHNELNDQNDPMALLYTKLGIVK</sequence>
<dbReference type="AlphaFoldDB" id="A0AA86NP63"/>
<dbReference type="EMBL" id="CAXDID020000261">
    <property type="protein sequence ID" value="CAL6066520.1"/>
    <property type="molecule type" value="Genomic_DNA"/>
</dbReference>
<dbReference type="Proteomes" id="UP001642409">
    <property type="component" value="Unassembled WGS sequence"/>
</dbReference>
<keyword evidence="1" id="KW-0472">Membrane</keyword>
<evidence type="ECO:0000256" key="1">
    <source>
        <dbReference type="SAM" id="Phobius"/>
    </source>
</evidence>
<accession>A0AA86NP63</accession>
<dbReference type="EMBL" id="CATOUU010000264">
    <property type="protein sequence ID" value="CAI9922934.1"/>
    <property type="molecule type" value="Genomic_DNA"/>
</dbReference>
<gene>
    <name evidence="2" type="ORF">HINF_LOCUS10579</name>
    <name evidence="3" type="ORF">HINF_LOCUS52431</name>
</gene>
<name>A0AA86NP63_9EUKA</name>
<keyword evidence="1" id="KW-0812">Transmembrane</keyword>